<feature type="domain" description="PAS" evidence="6">
    <location>
        <begin position="771"/>
        <end position="814"/>
    </location>
</feature>
<dbReference type="InterPro" id="IPR013783">
    <property type="entry name" value="Ig-like_fold"/>
</dbReference>
<proteinExistence type="predicted"/>
<dbReference type="SUPFAM" id="SSF63829">
    <property type="entry name" value="Calcium-dependent phosphotriesterase"/>
    <property type="match status" value="1"/>
</dbReference>
<dbReference type="InterPro" id="IPR050482">
    <property type="entry name" value="Sensor_HK_TwoCompSys"/>
</dbReference>
<dbReference type="Gene3D" id="1.20.5.1930">
    <property type="match status" value="1"/>
</dbReference>
<evidence type="ECO:0000313" key="8">
    <source>
        <dbReference type="Proteomes" id="UP000320390"/>
    </source>
</evidence>
<dbReference type="CDD" id="cd16917">
    <property type="entry name" value="HATPase_UhpB-NarQ-NarX-like"/>
    <property type="match status" value="1"/>
</dbReference>
<dbReference type="GO" id="GO:0016020">
    <property type="term" value="C:membrane"/>
    <property type="evidence" value="ECO:0007669"/>
    <property type="project" value="InterPro"/>
</dbReference>
<keyword evidence="2 7" id="KW-0418">Kinase</keyword>
<dbReference type="PROSITE" id="PS50112">
    <property type="entry name" value="PAS"/>
    <property type="match status" value="1"/>
</dbReference>
<accession>A0A518EMV4</accession>
<dbReference type="Pfam" id="PF07730">
    <property type="entry name" value="HisKA_3"/>
    <property type="match status" value="1"/>
</dbReference>
<dbReference type="EC" id="2.7.13.3" evidence="7"/>
<organism evidence="7 8">
    <name type="scientific">Saltatorellus ferox</name>
    <dbReference type="NCBI Taxonomy" id="2528018"/>
    <lineage>
        <taxon>Bacteria</taxon>
        <taxon>Pseudomonadati</taxon>
        <taxon>Planctomycetota</taxon>
        <taxon>Planctomycetia</taxon>
        <taxon>Planctomycetia incertae sedis</taxon>
        <taxon>Saltatorellus</taxon>
    </lineage>
</organism>
<dbReference type="GO" id="GO:0006355">
    <property type="term" value="P:regulation of DNA-templated transcription"/>
    <property type="evidence" value="ECO:0007669"/>
    <property type="project" value="InterPro"/>
</dbReference>
<dbReference type="Proteomes" id="UP000320390">
    <property type="component" value="Chromosome"/>
</dbReference>
<dbReference type="InterPro" id="IPR036890">
    <property type="entry name" value="HATPase_C_sf"/>
</dbReference>
<dbReference type="InterPro" id="IPR011123">
    <property type="entry name" value="Y_Y_Y"/>
</dbReference>
<gene>
    <name evidence="7" type="primary">nreB_1</name>
    <name evidence="7" type="ORF">Poly30_09250</name>
</gene>
<dbReference type="SUPFAM" id="SSF55785">
    <property type="entry name" value="PYP-like sensor domain (PAS domain)"/>
    <property type="match status" value="1"/>
</dbReference>
<dbReference type="Gene3D" id="2.130.10.10">
    <property type="entry name" value="YVTN repeat-like/Quinoprotein amine dehydrogenase"/>
    <property type="match status" value="3"/>
</dbReference>
<dbReference type="PANTHER" id="PTHR24421">
    <property type="entry name" value="NITRATE/NITRITE SENSOR PROTEIN NARX-RELATED"/>
    <property type="match status" value="1"/>
</dbReference>
<dbReference type="Gene3D" id="2.60.40.10">
    <property type="entry name" value="Immunoglobulins"/>
    <property type="match status" value="1"/>
</dbReference>
<evidence type="ECO:0000313" key="7">
    <source>
        <dbReference type="EMBL" id="QDV05428.1"/>
    </source>
</evidence>
<dbReference type="Gene3D" id="3.30.565.10">
    <property type="entry name" value="Histidine kinase-like ATPase, C-terminal domain"/>
    <property type="match status" value="1"/>
</dbReference>
<name>A0A518EMV4_9BACT</name>
<dbReference type="Pfam" id="PF07495">
    <property type="entry name" value="Y_Y_Y"/>
    <property type="match status" value="1"/>
</dbReference>
<dbReference type="InterPro" id="IPR035965">
    <property type="entry name" value="PAS-like_dom_sf"/>
</dbReference>
<dbReference type="PANTHER" id="PTHR24421:SF58">
    <property type="entry name" value="SIGNAL TRANSDUCTION HISTIDINE-PROTEIN KINASE_PHOSPHATASE UHPB"/>
    <property type="match status" value="1"/>
</dbReference>
<evidence type="ECO:0000256" key="4">
    <source>
        <dbReference type="SAM" id="SignalP"/>
    </source>
</evidence>
<dbReference type="Gene3D" id="3.30.450.20">
    <property type="entry name" value="PAS domain"/>
    <property type="match status" value="1"/>
</dbReference>
<evidence type="ECO:0000259" key="6">
    <source>
        <dbReference type="PROSITE" id="PS50112"/>
    </source>
</evidence>
<keyword evidence="8" id="KW-1185">Reference proteome</keyword>
<dbReference type="RefSeq" id="WP_145194833.1">
    <property type="nucleotide sequence ID" value="NZ_CP036434.1"/>
</dbReference>
<sequence length="1122" mass="122397" precursor="true">MRIALLLVLLASAPLAHAALQGPALMRTTISVADGAPSNTINALGYDDQGFLMVGTTAGLARYDGARFETLLSADHEGLDGDRIIALHRDPSGRVWIGAAQAAPCVLENDRFRRISEAEDLHSVRQFLATKDGALWLVGHKLARFHDDELEVFGEESGLPGGPLSRLVEDGEGSLWIATREGVFKRDADGFQCVDHRRSVWLTTDFEGYVWSQTASGDVVSLSGPPAETLSLGQVRLQDEVPHKGATRLLATSAGVFAMWRGDSPEQRLRIGTEGIAQLDVPRGVRCLLQGSGSVRDLWIGTELDALQYVETSSTVLVDLHQDFPRWAAAHVHPLPGGDALILGGDRQVAFLLDEKGKRTPIEVIDPSDYHSNSSASTSGVTWLSTRGGLARFEDGILLPDPRWRGPAGPIIASPDGDVWLVFQGRLEQVEAGRGSSGELASFPLPPSGIVALCYARGAPIAASRSELLRLDTKSGEWMTIAKLGQASVRHLRPGHGGEIWISTYGQGLFRLGAAGPLEHWSKAAGLPDPFLAWIAPVDDSGYLWVHSNAGVIRASTASLDAHAAGKTMTIEAQTFRVPEANGALGAVLANGAIALPTLEGVAIFDRSSLPPPSASPRVLIRGPYVNGAPMNEAGHYRDSVNVLYEFTAPIFPTSSHASFQYRMVEFDERWIDAGSARAARFPNLPNGRYTLEVRARTPTSTWSTPMRSKTLVIAPYWFERAWVRWSFAGAALLAVLRLFFLRNRSLGRRNFALTQEVSRRKAMEARLGASERRFRRLFHTAPSAILSWTPSGSLADRNERADELFAWGHDEVVEGHPWELFDDEELGKDAIQRAFVECEDFSLVAMTRVGDFQVKRCRWHFAPTRSESGEVTSIIAMISDLSRRDKDARTLADLRENLVRAEESERSRIARELHDDLSQRLAALAIEAHLLDLKRPSNGPTDESGMTETVRSFQSEIENVATHLHTLSRQLHPTIVDDLGLVTALRSECSRRNRTDKAPVELAIDSGVEEPPKETALALFRIAQEAIRNASRHSGATSIHVTLEVNGDSLELSVRDNGKGIGRAESPAGKGGIGMKSMQERARLAGGDFWVTSNPSGGTCVTARVPRHAEGLRRAMALRDD</sequence>
<dbReference type="AlphaFoldDB" id="A0A518EMV4"/>
<dbReference type="InterPro" id="IPR005467">
    <property type="entry name" value="His_kinase_dom"/>
</dbReference>
<dbReference type="InterPro" id="IPR015943">
    <property type="entry name" value="WD40/YVTN_repeat-like_dom_sf"/>
</dbReference>
<dbReference type="Pfam" id="PF00989">
    <property type="entry name" value="PAS"/>
    <property type="match status" value="1"/>
</dbReference>
<dbReference type="OrthoDB" id="290376at2"/>
<evidence type="ECO:0000256" key="3">
    <source>
        <dbReference type="ARBA" id="ARBA00023012"/>
    </source>
</evidence>
<dbReference type="SUPFAM" id="SSF55874">
    <property type="entry name" value="ATPase domain of HSP90 chaperone/DNA topoisomerase II/histidine kinase"/>
    <property type="match status" value="1"/>
</dbReference>
<protein>
    <submittedName>
        <fullName evidence="7">Oxygen sensor histidine kinase NreB</fullName>
        <ecNumber evidence="7">2.7.13.3</ecNumber>
    </submittedName>
</protein>
<evidence type="ECO:0000256" key="2">
    <source>
        <dbReference type="ARBA" id="ARBA00022777"/>
    </source>
</evidence>
<dbReference type="GO" id="GO:0000155">
    <property type="term" value="F:phosphorelay sensor kinase activity"/>
    <property type="evidence" value="ECO:0007669"/>
    <property type="project" value="InterPro"/>
</dbReference>
<dbReference type="InterPro" id="IPR013767">
    <property type="entry name" value="PAS_fold"/>
</dbReference>
<dbReference type="EMBL" id="CP036434">
    <property type="protein sequence ID" value="QDV05428.1"/>
    <property type="molecule type" value="Genomic_DNA"/>
</dbReference>
<reference evidence="7 8" key="1">
    <citation type="submission" date="2019-02" db="EMBL/GenBank/DDBJ databases">
        <title>Deep-cultivation of Planctomycetes and their phenomic and genomic characterization uncovers novel biology.</title>
        <authorList>
            <person name="Wiegand S."/>
            <person name="Jogler M."/>
            <person name="Boedeker C."/>
            <person name="Pinto D."/>
            <person name="Vollmers J."/>
            <person name="Rivas-Marin E."/>
            <person name="Kohn T."/>
            <person name="Peeters S.H."/>
            <person name="Heuer A."/>
            <person name="Rast P."/>
            <person name="Oberbeckmann S."/>
            <person name="Bunk B."/>
            <person name="Jeske O."/>
            <person name="Meyerdierks A."/>
            <person name="Storesund J.E."/>
            <person name="Kallscheuer N."/>
            <person name="Luecker S."/>
            <person name="Lage O.M."/>
            <person name="Pohl T."/>
            <person name="Merkel B.J."/>
            <person name="Hornburger P."/>
            <person name="Mueller R.-W."/>
            <person name="Bruemmer F."/>
            <person name="Labrenz M."/>
            <person name="Spormann A.M."/>
            <person name="Op den Camp H."/>
            <person name="Overmann J."/>
            <person name="Amann R."/>
            <person name="Jetten M.S.M."/>
            <person name="Mascher T."/>
            <person name="Medema M.H."/>
            <person name="Devos D.P."/>
            <person name="Kaster A.-K."/>
            <person name="Ovreas L."/>
            <person name="Rohde M."/>
            <person name="Galperin M.Y."/>
            <person name="Jogler C."/>
        </authorList>
    </citation>
    <scope>NUCLEOTIDE SEQUENCE [LARGE SCALE GENOMIC DNA]</scope>
    <source>
        <strain evidence="7 8">Poly30</strain>
    </source>
</reference>
<keyword evidence="4" id="KW-0732">Signal</keyword>
<evidence type="ECO:0000256" key="1">
    <source>
        <dbReference type="ARBA" id="ARBA00022679"/>
    </source>
</evidence>
<dbReference type="SMART" id="SM00387">
    <property type="entry name" value="HATPase_c"/>
    <property type="match status" value="1"/>
</dbReference>
<evidence type="ECO:0000259" key="5">
    <source>
        <dbReference type="PROSITE" id="PS50109"/>
    </source>
</evidence>
<dbReference type="InterPro" id="IPR003594">
    <property type="entry name" value="HATPase_dom"/>
</dbReference>
<dbReference type="Pfam" id="PF02518">
    <property type="entry name" value="HATPase_c"/>
    <property type="match status" value="1"/>
</dbReference>
<dbReference type="GO" id="GO:0046983">
    <property type="term" value="F:protein dimerization activity"/>
    <property type="evidence" value="ECO:0007669"/>
    <property type="project" value="InterPro"/>
</dbReference>
<dbReference type="InterPro" id="IPR000014">
    <property type="entry name" value="PAS"/>
</dbReference>
<keyword evidence="3" id="KW-0902">Two-component regulatory system</keyword>
<feature type="chain" id="PRO_5021716311" evidence="4">
    <location>
        <begin position="19"/>
        <end position="1122"/>
    </location>
</feature>
<feature type="domain" description="Histidine kinase" evidence="5">
    <location>
        <begin position="913"/>
        <end position="1110"/>
    </location>
</feature>
<feature type="signal peptide" evidence="4">
    <location>
        <begin position="1"/>
        <end position="18"/>
    </location>
</feature>
<dbReference type="NCBIfam" id="TIGR00229">
    <property type="entry name" value="sensory_box"/>
    <property type="match status" value="1"/>
</dbReference>
<dbReference type="PROSITE" id="PS50109">
    <property type="entry name" value="HIS_KIN"/>
    <property type="match status" value="1"/>
</dbReference>
<keyword evidence="1 7" id="KW-0808">Transferase</keyword>
<dbReference type="SMART" id="SM00091">
    <property type="entry name" value="PAS"/>
    <property type="match status" value="1"/>
</dbReference>
<dbReference type="InterPro" id="IPR011712">
    <property type="entry name" value="Sig_transdc_His_kin_sub3_dim/P"/>
</dbReference>